<keyword evidence="4" id="KW-1185">Reference proteome</keyword>
<sequence length="438" mass="50330">MSTKNPNTDDQNADDVETMGRPRHHVPEGVIHGILRLLPTIPMARMSFLSKQWEGLRSSRCVLDFVGDNLDGELDDRPRNFINTCDRYLDQFRECDKISIHKFRLHMRYSSEDANMVDEWLNFAVERGVKELDINLPSGGKQDKKYCFHLQTIANAAKTLTSFNVENVECDPYFSFRKTIPSTTFLSLKSLSLKSVKFSCFYMFFQRKFKCPSIEYLSLASLTSCGYNYFCFSSSSLKSLEIMLCPDLWKIGVLDAVNLESFKFVSSLELVEGYSLRHVLISGAKHLRNFELYGCKDNVKATIITRHMSLSMSGFLKSSSLDPELWEARITLPDTELPAFDCSSKHFSSLRDYLECFDCFKEITLEVDDAKALIFPENFRQTRSPPLLNLNILEVTSKVSPQTRGDISALRNSLVWMAPSAKILLPVHRWNRTSRYQY</sequence>
<dbReference type="Proteomes" id="UP000315295">
    <property type="component" value="Unassembled WGS sequence"/>
</dbReference>
<reference evidence="3 4" key="1">
    <citation type="journal article" date="2019" name="G3 (Bethesda)">
        <title>Sequencing of a Wild Apple (Malus baccata) Genome Unravels the Differences Between Cultivated and Wild Apple Species Regarding Disease Resistance and Cold Tolerance.</title>
        <authorList>
            <person name="Chen X."/>
        </authorList>
    </citation>
    <scope>NUCLEOTIDE SEQUENCE [LARGE SCALE GENOMIC DNA]</scope>
    <source>
        <strain evidence="4">cv. Shandingzi</strain>
        <tissue evidence="3">Leaves</tissue>
    </source>
</reference>
<gene>
    <name evidence="3" type="ORF">C1H46_014267</name>
</gene>
<dbReference type="EMBL" id="VIEB01000221">
    <property type="protein sequence ID" value="TQE00157.1"/>
    <property type="molecule type" value="Genomic_DNA"/>
</dbReference>
<dbReference type="STRING" id="106549.A0A540MMX3"/>
<proteinExistence type="predicted"/>
<evidence type="ECO:0000313" key="4">
    <source>
        <dbReference type="Proteomes" id="UP000315295"/>
    </source>
</evidence>
<protein>
    <recommendedName>
        <fullName evidence="2">F-box/LRR-repeat protein 15/At3g58940/PEG3-like LRR domain-containing protein</fullName>
    </recommendedName>
</protein>
<organism evidence="3 4">
    <name type="scientific">Malus baccata</name>
    <name type="common">Siberian crab apple</name>
    <name type="synonym">Pyrus baccata</name>
    <dbReference type="NCBI Taxonomy" id="106549"/>
    <lineage>
        <taxon>Eukaryota</taxon>
        <taxon>Viridiplantae</taxon>
        <taxon>Streptophyta</taxon>
        <taxon>Embryophyta</taxon>
        <taxon>Tracheophyta</taxon>
        <taxon>Spermatophyta</taxon>
        <taxon>Magnoliopsida</taxon>
        <taxon>eudicotyledons</taxon>
        <taxon>Gunneridae</taxon>
        <taxon>Pentapetalae</taxon>
        <taxon>rosids</taxon>
        <taxon>fabids</taxon>
        <taxon>Rosales</taxon>
        <taxon>Rosaceae</taxon>
        <taxon>Amygdaloideae</taxon>
        <taxon>Maleae</taxon>
        <taxon>Malus</taxon>
    </lineage>
</organism>
<evidence type="ECO:0000313" key="3">
    <source>
        <dbReference type="EMBL" id="TQE00157.1"/>
    </source>
</evidence>
<evidence type="ECO:0000259" key="2">
    <source>
        <dbReference type="Pfam" id="PF24758"/>
    </source>
</evidence>
<feature type="domain" description="F-box/LRR-repeat protein 15/At3g58940/PEG3-like LRR" evidence="2">
    <location>
        <begin position="117"/>
        <end position="294"/>
    </location>
</feature>
<dbReference type="PANTHER" id="PTHR31639">
    <property type="entry name" value="F-BOX PROTEIN-LIKE"/>
    <property type="match status" value="1"/>
</dbReference>
<name>A0A540MMX3_MALBA</name>
<dbReference type="InterPro" id="IPR055411">
    <property type="entry name" value="LRR_FXL15/At3g58940/PEG3-like"/>
</dbReference>
<dbReference type="PANTHER" id="PTHR31639:SF42">
    <property type="entry name" value="OS02G0160200 PROTEIN"/>
    <property type="match status" value="1"/>
</dbReference>
<dbReference type="Pfam" id="PF24758">
    <property type="entry name" value="LRR_At5g56370"/>
    <property type="match status" value="1"/>
</dbReference>
<dbReference type="AlphaFoldDB" id="A0A540MMX3"/>
<feature type="compositionally biased region" description="Polar residues" evidence="1">
    <location>
        <begin position="1"/>
        <end position="10"/>
    </location>
</feature>
<feature type="region of interest" description="Disordered" evidence="1">
    <location>
        <begin position="1"/>
        <end position="23"/>
    </location>
</feature>
<evidence type="ECO:0000256" key="1">
    <source>
        <dbReference type="SAM" id="MobiDB-lite"/>
    </source>
</evidence>
<accession>A0A540MMX3</accession>
<comment type="caution">
    <text evidence="3">The sequence shown here is derived from an EMBL/GenBank/DDBJ whole genome shotgun (WGS) entry which is preliminary data.</text>
</comment>